<name>A0ABQ4KV29_SIMTE</name>
<organism evidence="7 8">
    <name type="scientific">Siminovitchia terrae</name>
    <name type="common">Bacillus terrae</name>
    <dbReference type="NCBI Taxonomy" id="1914933"/>
    <lineage>
        <taxon>Bacteria</taxon>
        <taxon>Bacillati</taxon>
        <taxon>Bacillota</taxon>
        <taxon>Bacilli</taxon>
        <taxon>Bacillales</taxon>
        <taxon>Bacillaceae</taxon>
        <taxon>Siminovitchia</taxon>
    </lineage>
</organism>
<keyword evidence="5 6" id="KW-0233">DNA recombination</keyword>
<evidence type="ECO:0000313" key="7">
    <source>
        <dbReference type="EMBL" id="GIN95896.1"/>
    </source>
</evidence>
<keyword evidence="4 6" id="KW-0238">DNA-binding</keyword>
<dbReference type="EMBL" id="BORJ01000004">
    <property type="protein sequence ID" value="GIN95896.1"/>
    <property type="molecule type" value="Genomic_DNA"/>
</dbReference>
<evidence type="ECO:0000313" key="8">
    <source>
        <dbReference type="Proteomes" id="UP000680670"/>
    </source>
</evidence>
<dbReference type="PANTHER" id="PTHR33217">
    <property type="entry name" value="TRANSPOSASE FOR INSERTION SEQUENCE ELEMENT IS1081"/>
    <property type="match status" value="1"/>
</dbReference>
<protein>
    <recommendedName>
        <fullName evidence="6">Mutator family transposase</fullName>
    </recommendedName>
</protein>
<comment type="caution">
    <text evidence="7">The sequence shown here is derived from an EMBL/GenBank/DDBJ whole genome shotgun (WGS) entry which is preliminary data.</text>
</comment>
<evidence type="ECO:0000256" key="4">
    <source>
        <dbReference type="ARBA" id="ARBA00023125"/>
    </source>
</evidence>
<keyword evidence="6" id="KW-0814">Transposable element</keyword>
<evidence type="ECO:0000256" key="2">
    <source>
        <dbReference type="ARBA" id="ARBA00010961"/>
    </source>
</evidence>
<accession>A0ABQ4KV29</accession>
<reference evidence="7 8" key="1">
    <citation type="submission" date="2021-03" db="EMBL/GenBank/DDBJ databases">
        <title>Antimicrobial resistance genes in bacteria isolated from Japanese honey, and their potential for conferring macrolide and lincosamide resistance in the American foulbrood pathogen Paenibacillus larvae.</title>
        <authorList>
            <person name="Okamoto M."/>
            <person name="Kumagai M."/>
            <person name="Kanamori H."/>
            <person name="Takamatsu D."/>
        </authorList>
    </citation>
    <scope>NUCLEOTIDE SEQUENCE [LARGE SCALE GENOMIC DNA]</scope>
    <source>
        <strain evidence="7 8">J6TS1</strain>
    </source>
</reference>
<evidence type="ECO:0000256" key="5">
    <source>
        <dbReference type="ARBA" id="ARBA00023172"/>
    </source>
</evidence>
<comment type="similarity">
    <text evidence="2 6">Belongs to the transposase mutator family.</text>
</comment>
<dbReference type="Proteomes" id="UP000680670">
    <property type="component" value="Unassembled WGS sequence"/>
</dbReference>
<sequence length="102" mass="11812">MKLKSCFQSWPAYPGAIDVWERNFEHVEQLFDYGSTIRKIMYTTNAVESILSSFRKVTKKGAFPNENALLKVLYLRIKELENKMGWRAYLKLGHGQEPVAPS</sequence>
<evidence type="ECO:0000256" key="6">
    <source>
        <dbReference type="RuleBase" id="RU365089"/>
    </source>
</evidence>
<dbReference type="PANTHER" id="PTHR33217:SF8">
    <property type="entry name" value="MUTATOR FAMILY TRANSPOSASE"/>
    <property type="match status" value="1"/>
</dbReference>
<dbReference type="InterPro" id="IPR001207">
    <property type="entry name" value="Transposase_mutator"/>
</dbReference>
<proteinExistence type="inferred from homology"/>
<evidence type="ECO:0000256" key="3">
    <source>
        <dbReference type="ARBA" id="ARBA00022578"/>
    </source>
</evidence>
<dbReference type="Pfam" id="PF00872">
    <property type="entry name" value="Transposase_mut"/>
    <property type="match status" value="1"/>
</dbReference>
<comment type="function">
    <text evidence="1 6">Required for the transposition of the insertion element.</text>
</comment>
<gene>
    <name evidence="7" type="ORF">J6TS1_17660</name>
</gene>
<keyword evidence="8" id="KW-1185">Reference proteome</keyword>
<keyword evidence="3 6" id="KW-0815">Transposition</keyword>
<evidence type="ECO:0000256" key="1">
    <source>
        <dbReference type="ARBA" id="ARBA00002190"/>
    </source>
</evidence>